<sequence length="502" mass="57481">MFRSYVREAFVSAEEKFLQLTELLGSSEAGKMMLSEVESTINGEGRELLRLLLQGHVDDRGICDIGKSVVGSDGVVRSHKRIREREIKTLFGAVRIRRMGYSVRGADSLFPKDGFLNLPKISYSFCLQKLITEEAVRGSFEEGMKSIRRMTGITIPKRQAEKIVLSVSGDFHNFYEQKEYDMRNMHDCPLLILTMDGKGIAMRKESLRKETEKRAKANRHDMKRRLSPGEKKNSKRMAAVASVYLTDRFVRSPGDIIGELSGKTAGTGKKRPKPFEKRVWASAEHSFGTVVSEMFDEAVSKDPYREKEWVALVDGDRKQIIYLSREAEKHGVGITIICDFIHMLEYLWEAGGTFFTEYEKREEWVRERLAGVLRGKPGLTAGGMRRSATNRGLNQSERKAVDKCARYITTLASHMRYDEYLRKGYPIATGVIEGACRYLVKDRMGITGARWGLKGAEAVLKLRSLKVSGEFEDYWKFYERQEFSRNHYEKYAEPEFLMHIVT</sequence>
<name>A0A975GMK5_9BACT</name>
<evidence type="ECO:0000313" key="4">
    <source>
        <dbReference type="EMBL" id="QTA89676.1"/>
    </source>
</evidence>
<proteinExistence type="predicted"/>
<accession>A0A975GMK5</accession>
<dbReference type="AlphaFoldDB" id="A0A975GMK5"/>
<evidence type="ECO:0000313" key="5">
    <source>
        <dbReference type="Proteomes" id="UP000663722"/>
    </source>
</evidence>
<protein>
    <recommendedName>
        <fullName evidence="6">ISKra4 family transposase</fullName>
    </recommendedName>
</protein>
<feature type="region of interest" description="Disordered" evidence="1">
    <location>
        <begin position="209"/>
        <end position="232"/>
    </location>
</feature>
<dbReference type="EMBL" id="CP061800">
    <property type="protein sequence ID" value="QTA86160.1"/>
    <property type="molecule type" value="Genomic_DNA"/>
</dbReference>
<reference evidence="3" key="1">
    <citation type="journal article" date="2021" name="Microb. Physiol.">
        <title>Proteogenomic Insights into the Physiology of Marine, Sulfate-Reducing, Filamentous Desulfonema limicola and Desulfonema magnum.</title>
        <authorList>
            <person name="Schnaars V."/>
            <person name="Wohlbrand L."/>
            <person name="Scheve S."/>
            <person name="Hinrichs C."/>
            <person name="Reinhardt R."/>
            <person name="Rabus R."/>
        </authorList>
    </citation>
    <scope>NUCLEOTIDE SEQUENCE</scope>
    <source>
        <strain evidence="3">4be13</strain>
    </source>
</reference>
<dbReference type="EMBL" id="CP061800">
    <property type="protein sequence ID" value="QTA86892.1"/>
    <property type="molecule type" value="Genomic_DNA"/>
</dbReference>
<dbReference type="KEGG" id="dmm:dnm_029170"/>
<evidence type="ECO:0000313" key="3">
    <source>
        <dbReference type="EMBL" id="QTA86892.1"/>
    </source>
</evidence>
<dbReference type="Proteomes" id="UP000663722">
    <property type="component" value="Chromosome"/>
</dbReference>
<feature type="compositionally biased region" description="Basic and acidic residues" evidence="1">
    <location>
        <begin position="209"/>
        <end position="220"/>
    </location>
</feature>
<dbReference type="KEGG" id="dmm:dnm_057330"/>
<dbReference type="KEGG" id="dmm:dnm_021810"/>
<gene>
    <name evidence="2" type="ORF">dnm_021810</name>
    <name evidence="3" type="ORF">dnm_029170</name>
    <name evidence="4" type="ORF">dnm_057330</name>
</gene>
<evidence type="ECO:0000313" key="2">
    <source>
        <dbReference type="EMBL" id="QTA86160.1"/>
    </source>
</evidence>
<evidence type="ECO:0008006" key="6">
    <source>
        <dbReference type="Google" id="ProtNLM"/>
    </source>
</evidence>
<keyword evidence="5" id="KW-1185">Reference proteome</keyword>
<dbReference type="RefSeq" id="WP_207678190.1">
    <property type="nucleotide sequence ID" value="NZ_CP061800.1"/>
</dbReference>
<organism evidence="3 5">
    <name type="scientific">Desulfonema magnum</name>
    <dbReference type="NCBI Taxonomy" id="45655"/>
    <lineage>
        <taxon>Bacteria</taxon>
        <taxon>Pseudomonadati</taxon>
        <taxon>Thermodesulfobacteriota</taxon>
        <taxon>Desulfobacteria</taxon>
        <taxon>Desulfobacterales</taxon>
        <taxon>Desulfococcaceae</taxon>
        <taxon>Desulfonema</taxon>
    </lineage>
</organism>
<dbReference type="NCBIfam" id="NF033572">
    <property type="entry name" value="transpos_ISKra4"/>
    <property type="match status" value="1"/>
</dbReference>
<evidence type="ECO:0000256" key="1">
    <source>
        <dbReference type="SAM" id="MobiDB-lite"/>
    </source>
</evidence>
<dbReference type="EMBL" id="CP061800">
    <property type="protein sequence ID" value="QTA89676.1"/>
    <property type="molecule type" value="Genomic_DNA"/>
</dbReference>